<dbReference type="InterPro" id="IPR038668">
    <property type="entry name" value="Lipid-bd_sf"/>
</dbReference>
<proteinExistence type="predicted"/>
<reference evidence="2 3" key="1">
    <citation type="submission" date="2018-08" db="EMBL/GenBank/DDBJ databases">
        <title>A genome reference for cultivated species of the human gut microbiota.</title>
        <authorList>
            <person name="Zou Y."/>
            <person name="Xue W."/>
            <person name="Luo G."/>
        </authorList>
    </citation>
    <scope>NUCLEOTIDE SEQUENCE [LARGE SCALE GENOMIC DNA]</scope>
    <source>
        <strain evidence="2 3">OM08-14</strain>
    </source>
</reference>
<dbReference type="EMBL" id="QSTF01000041">
    <property type="protein sequence ID" value="RGM36707.1"/>
    <property type="molecule type" value="Genomic_DNA"/>
</dbReference>
<evidence type="ECO:0000313" key="3">
    <source>
        <dbReference type="Proteomes" id="UP000260780"/>
    </source>
</evidence>
<feature type="signal peptide" evidence="1">
    <location>
        <begin position="1"/>
        <end position="20"/>
    </location>
</feature>
<dbReference type="Gene3D" id="2.40.128.220">
    <property type="match status" value="1"/>
</dbReference>
<gene>
    <name evidence="2" type="ORF">DXC17_12995</name>
</gene>
<organism evidence="2 3">
    <name type="scientific">Phocaeicola plebeius</name>
    <dbReference type="NCBI Taxonomy" id="310297"/>
    <lineage>
        <taxon>Bacteria</taxon>
        <taxon>Pseudomonadati</taxon>
        <taxon>Bacteroidota</taxon>
        <taxon>Bacteroidia</taxon>
        <taxon>Bacteroidales</taxon>
        <taxon>Bacteroidaceae</taxon>
        <taxon>Phocaeicola</taxon>
    </lineage>
</organism>
<evidence type="ECO:0000256" key="1">
    <source>
        <dbReference type="SAM" id="SignalP"/>
    </source>
</evidence>
<name>A0A3E4W3B9_9BACT</name>
<dbReference type="Proteomes" id="UP000260780">
    <property type="component" value="Unassembled WGS sequence"/>
</dbReference>
<accession>A0A3E4W3B9</accession>
<keyword evidence="1" id="KW-0732">Signal</keyword>
<dbReference type="Pfam" id="PF12888">
    <property type="entry name" value="Lipid_bd"/>
    <property type="match status" value="1"/>
</dbReference>
<dbReference type="PROSITE" id="PS51257">
    <property type="entry name" value="PROKAR_LIPOPROTEIN"/>
    <property type="match status" value="1"/>
</dbReference>
<comment type="caution">
    <text evidence="2">The sequence shown here is derived from an EMBL/GenBank/DDBJ whole genome shotgun (WGS) entry which is preliminary data.</text>
</comment>
<protein>
    <recommendedName>
        <fullName evidence="4">Lipid-binding hydrolase</fullName>
    </recommendedName>
</protein>
<feature type="chain" id="PRO_5017658743" description="Lipid-binding hydrolase" evidence="1">
    <location>
        <begin position="21"/>
        <end position="159"/>
    </location>
</feature>
<dbReference type="RefSeq" id="WP_117748284.1">
    <property type="nucleotide sequence ID" value="NZ_QSTF01000041.1"/>
</dbReference>
<dbReference type="AlphaFoldDB" id="A0A3E4W3B9"/>
<evidence type="ECO:0008006" key="4">
    <source>
        <dbReference type="Google" id="ProtNLM"/>
    </source>
</evidence>
<sequence length="159" mass="17611">MKKYIFLLFSVLAFALTACNKETEPGGTAVEKMAGEWVVKSEGVNDGEWFTVRTYNTASNVATEMWLEDKGLNYKIKVSVSYDARTFMTVEAVTNTIASKEDAPAPIKIKISEGKVQEGVYETPGGHISDKISFTVEADGQTYKVEGFRRTGFEEDNVI</sequence>
<dbReference type="InterPro" id="IPR024404">
    <property type="entry name" value="Lipid-bd_put"/>
</dbReference>
<evidence type="ECO:0000313" key="2">
    <source>
        <dbReference type="EMBL" id="RGM36707.1"/>
    </source>
</evidence>